<accession>A0A6A6ZFI0</accession>
<reference evidence="1" key="1">
    <citation type="journal article" date="2020" name="Stud. Mycol.">
        <title>101 Dothideomycetes genomes: a test case for predicting lifestyles and emergence of pathogens.</title>
        <authorList>
            <person name="Haridas S."/>
            <person name="Albert R."/>
            <person name="Binder M."/>
            <person name="Bloem J."/>
            <person name="Labutti K."/>
            <person name="Salamov A."/>
            <person name="Andreopoulos B."/>
            <person name="Baker S."/>
            <person name="Barry K."/>
            <person name="Bills G."/>
            <person name="Bluhm B."/>
            <person name="Cannon C."/>
            <person name="Castanera R."/>
            <person name="Culley D."/>
            <person name="Daum C."/>
            <person name="Ezra D."/>
            <person name="Gonzalez J."/>
            <person name="Henrissat B."/>
            <person name="Kuo A."/>
            <person name="Liang C."/>
            <person name="Lipzen A."/>
            <person name="Lutzoni F."/>
            <person name="Magnuson J."/>
            <person name="Mondo S."/>
            <person name="Nolan M."/>
            <person name="Ohm R."/>
            <person name="Pangilinan J."/>
            <person name="Park H.-J."/>
            <person name="Ramirez L."/>
            <person name="Alfaro M."/>
            <person name="Sun H."/>
            <person name="Tritt A."/>
            <person name="Yoshinaga Y."/>
            <person name="Zwiers L.-H."/>
            <person name="Turgeon B."/>
            <person name="Goodwin S."/>
            <person name="Spatafora J."/>
            <person name="Crous P."/>
            <person name="Grigoriev I."/>
        </authorList>
    </citation>
    <scope>NUCLEOTIDE SEQUENCE</scope>
    <source>
        <strain evidence="1">CBS 113818</strain>
    </source>
</reference>
<evidence type="ECO:0000313" key="1">
    <source>
        <dbReference type="EMBL" id="KAF2818947.1"/>
    </source>
</evidence>
<sequence length="110" mass="11349">MPSSFGSLASSAVGGSSCSLYLCSHAPSPLYLTLSLFLRLLFGSCGALGNVRRPLGGYSDSARWKRDLPGKTVLGFNLSSAPCYPPSSAAATSSSGHGCLVQACWAACRR</sequence>
<dbReference type="EMBL" id="MU006248">
    <property type="protein sequence ID" value="KAF2818947.1"/>
    <property type="molecule type" value="Genomic_DNA"/>
</dbReference>
<organism evidence="1 2">
    <name type="scientific">Ophiobolus disseminans</name>
    <dbReference type="NCBI Taxonomy" id="1469910"/>
    <lineage>
        <taxon>Eukaryota</taxon>
        <taxon>Fungi</taxon>
        <taxon>Dikarya</taxon>
        <taxon>Ascomycota</taxon>
        <taxon>Pezizomycotina</taxon>
        <taxon>Dothideomycetes</taxon>
        <taxon>Pleosporomycetidae</taxon>
        <taxon>Pleosporales</taxon>
        <taxon>Pleosporineae</taxon>
        <taxon>Phaeosphaeriaceae</taxon>
        <taxon>Ophiobolus</taxon>
    </lineage>
</organism>
<protein>
    <submittedName>
        <fullName evidence="1">Uncharacterized protein</fullName>
    </submittedName>
</protein>
<evidence type="ECO:0000313" key="2">
    <source>
        <dbReference type="Proteomes" id="UP000799424"/>
    </source>
</evidence>
<name>A0A6A6ZFI0_9PLEO</name>
<keyword evidence="2" id="KW-1185">Reference proteome</keyword>
<dbReference type="AlphaFoldDB" id="A0A6A6ZFI0"/>
<proteinExistence type="predicted"/>
<dbReference type="Proteomes" id="UP000799424">
    <property type="component" value="Unassembled WGS sequence"/>
</dbReference>
<gene>
    <name evidence="1" type="ORF">CC86DRAFT_152893</name>
</gene>